<dbReference type="Pfam" id="PF00241">
    <property type="entry name" value="Cofilin_ADF"/>
    <property type="match status" value="1"/>
</dbReference>
<dbReference type="SUPFAM" id="SSF55753">
    <property type="entry name" value="Actin depolymerizing proteins"/>
    <property type="match status" value="1"/>
</dbReference>
<feature type="domain" description="ADF-H" evidence="3">
    <location>
        <begin position="4"/>
        <end position="137"/>
    </location>
</feature>
<dbReference type="OrthoDB" id="3919494at2759"/>
<evidence type="ECO:0000313" key="5">
    <source>
        <dbReference type="Proteomes" id="UP000018144"/>
    </source>
</evidence>
<gene>
    <name evidence="4" type="ORF">PCON_07606</name>
</gene>
<evidence type="ECO:0000256" key="2">
    <source>
        <dbReference type="PIRNR" id="PIRNR001788"/>
    </source>
</evidence>
<keyword evidence="2" id="KW-0963">Cytoplasm</keyword>
<dbReference type="eggNOG" id="KOG1736">
    <property type="taxonomic scope" value="Eukaryota"/>
</dbReference>
<dbReference type="Gene3D" id="3.40.20.10">
    <property type="entry name" value="Severin"/>
    <property type="match status" value="1"/>
</dbReference>
<dbReference type="OMA" id="EWKMLYA"/>
<organism evidence="4 5">
    <name type="scientific">Pyronema omphalodes (strain CBS 100304)</name>
    <name type="common">Pyronema confluens</name>
    <dbReference type="NCBI Taxonomy" id="1076935"/>
    <lineage>
        <taxon>Eukaryota</taxon>
        <taxon>Fungi</taxon>
        <taxon>Dikarya</taxon>
        <taxon>Ascomycota</taxon>
        <taxon>Pezizomycotina</taxon>
        <taxon>Pezizomycetes</taxon>
        <taxon>Pezizales</taxon>
        <taxon>Pyronemataceae</taxon>
        <taxon>Pyronema</taxon>
    </lineage>
</organism>
<reference evidence="4 5" key="1">
    <citation type="journal article" date="2013" name="PLoS Genet.">
        <title>The genome and development-dependent transcriptomes of Pyronema confluens: a window into fungal evolution.</title>
        <authorList>
            <person name="Traeger S."/>
            <person name="Altegoer F."/>
            <person name="Freitag M."/>
            <person name="Gabaldon T."/>
            <person name="Kempken F."/>
            <person name="Kumar A."/>
            <person name="Marcet-Houben M."/>
            <person name="Poggeler S."/>
            <person name="Stajich J.E."/>
            <person name="Nowrousian M."/>
        </authorList>
    </citation>
    <scope>NUCLEOTIDE SEQUENCE [LARGE SCALE GENOMIC DNA]</scope>
    <source>
        <strain evidence="5">CBS 100304</strain>
        <tissue evidence="4">Vegetative mycelium</tissue>
    </source>
</reference>
<dbReference type="PANTHER" id="PTHR11249">
    <property type="entry name" value="GLIAL FACTOR NATURATION FACTOR"/>
    <property type="match status" value="1"/>
</dbReference>
<dbReference type="Proteomes" id="UP000018144">
    <property type="component" value="Unassembled WGS sequence"/>
</dbReference>
<dbReference type="STRING" id="1076935.U4LCG7"/>
<dbReference type="InterPro" id="IPR011171">
    <property type="entry name" value="GMF"/>
</dbReference>
<dbReference type="GO" id="GO:0071933">
    <property type="term" value="F:Arp2/3 complex binding"/>
    <property type="evidence" value="ECO:0007669"/>
    <property type="project" value="InterPro"/>
</dbReference>
<comment type="similarity">
    <text evidence="1 2">Belongs to the actin-binding proteins ADF family. GMF subfamily.</text>
</comment>
<dbReference type="GO" id="GO:0005634">
    <property type="term" value="C:nucleus"/>
    <property type="evidence" value="ECO:0007669"/>
    <property type="project" value="UniProtKB-SubCell"/>
</dbReference>
<sequence length="137" mass="15217">MSPSIYKFSDETNAKLRKFRLSTSRKNEPQAIILSIDRQTFEVIAEDEVYNSLSDVADELPDGAPRYVLLSYPVKRHDGSLSSPYVMLFWSPEGTSPALKMQYAGATQHVAKATGVIKTFDVSDEDEVLEVADKLAA</sequence>
<dbReference type="AlphaFoldDB" id="U4LCG7"/>
<evidence type="ECO:0000259" key="3">
    <source>
        <dbReference type="PROSITE" id="PS51263"/>
    </source>
</evidence>
<keyword evidence="5" id="KW-1185">Reference proteome</keyword>
<proteinExistence type="inferred from homology"/>
<dbReference type="GO" id="GO:0003779">
    <property type="term" value="F:actin binding"/>
    <property type="evidence" value="ECO:0007669"/>
    <property type="project" value="InterPro"/>
</dbReference>
<dbReference type="InterPro" id="IPR029006">
    <property type="entry name" value="ADF-H/Gelsolin-like_dom_sf"/>
</dbReference>
<name>U4LCG7_PYROM</name>
<dbReference type="PANTHER" id="PTHR11249:SF2">
    <property type="entry name" value="GLIA MATURATION FACTOR"/>
    <property type="match status" value="1"/>
</dbReference>
<dbReference type="InterPro" id="IPR002108">
    <property type="entry name" value="ADF-H"/>
</dbReference>
<protein>
    <submittedName>
        <fullName evidence="4">Similar to Uncharacterized protein C17H9.11 acc. no. O13808</fullName>
    </submittedName>
</protein>
<comment type="subcellular location">
    <subcellularLocation>
        <location evidence="2">Cytoplasm</location>
    </subcellularLocation>
    <subcellularLocation>
        <location evidence="2">Nucleus</location>
    </subcellularLocation>
</comment>
<accession>U4LCG7</accession>
<dbReference type="GO" id="GO:0034316">
    <property type="term" value="P:negative regulation of Arp2/3 complex-mediated actin nucleation"/>
    <property type="evidence" value="ECO:0007669"/>
    <property type="project" value="TreeGrafter"/>
</dbReference>
<dbReference type="PROSITE" id="PS51263">
    <property type="entry name" value="ADF_H"/>
    <property type="match status" value="1"/>
</dbReference>
<dbReference type="PIRSF" id="PIRSF001788">
    <property type="entry name" value="GMF-beta"/>
    <property type="match status" value="1"/>
</dbReference>
<dbReference type="SMART" id="SM00102">
    <property type="entry name" value="ADF"/>
    <property type="match status" value="1"/>
</dbReference>
<dbReference type="GO" id="GO:0071846">
    <property type="term" value="P:actin filament debranching"/>
    <property type="evidence" value="ECO:0007669"/>
    <property type="project" value="InterPro"/>
</dbReference>
<evidence type="ECO:0000313" key="4">
    <source>
        <dbReference type="EMBL" id="CCX08017.1"/>
    </source>
</evidence>
<dbReference type="EMBL" id="HF935386">
    <property type="protein sequence ID" value="CCX08017.1"/>
    <property type="molecule type" value="Genomic_DNA"/>
</dbReference>
<evidence type="ECO:0000256" key="1">
    <source>
        <dbReference type="ARBA" id="ARBA00010055"/>
    </source>
</evidence>
<dbReference type="GO" id="GO:0030479">
    <property type="term" value="C:actin cortical patch"/>
    <property type="evidence" value="ECO:0007669"/>
    <property type="project" value="TreeGrafter"/>
</dbReference>
<keyword evidence="2" id="KW-0539">Nucleus</keyword>